<name>A0A162LL66_CORFA</name>
<evidence type="ECO:0000313" key="2">
    <source>
        <dbReference type="EMBL" id="OAA72224.1"/>
    </source>
</evidence>
<dbReference type="GeneID" id="30017589"/>
<gene>
    <name evidence="2" type="ORF">ISF_01297</name>
</gene>
<keyword evidence="3" id="KW-1185">Reference proteome</keyword>
<evidence type="ECO:0000256" key="1">
    <source>
        <dbReference type="SAM" id="MobiDB-lite"/>
    </source>
</evidence>
<feature type="region of interest" description="Disordered" evidence="1">
    <location>
        <begin position="15"/>
        <end position="42"/>
    </location>
</feature>
<dbReference type="RefSeq" id="XP_018707670.1">
    <property type="nucleotide sequence ID" value="XM_018844904.1"/>
</dbReference>
<organism evidence="2 3">
    <name type="scientific">Cordyceps fumosorosea (strain ARSEF 2679)</name>
    <name type="common">Isaria fumosorosea</name>
    <dbReference type="NCBI Taxonomy" id="1081104"/>
    <lineage>
        <taxon>Eukaryota</taxon>
        <taxon>Fungi</taxon>
        <taxon>Dikarya</taxon>
        <taxon>Ascomycota</taxon>
        <taxon>Pezizomycotina</taxon>
        <taxon>Sordariomycetes</taxon>
        <taxon>Hypocreomycetidae</taxon>
        <taxon>Hypocreales</taxon>
        <taxon>Cordycipitaceae</taxon>
        <taxon>Cordyceps</taxon>
    </lineage>
</organism>
<dbReference type="AlphaFoldDB" id="A0A162LL66"/>
<dbReference type="OrthoDB" id="10417769at2759"/>
<sequence length="222" mass="25225">MTTYYTELPEQLAAKWTKPELSEDASRSPSRNPADSHIAVPKPGLEKRSISLDLVKMPQDITIQQLYKAFSPKGNIELIDIFEPHPGARHAAGRIVFTPPPKVEFWQSGRFDLDLKDDEEPVTIYLKVFKVTHENTRSSDEQRFPSIISMRLKSLDFGSLLNNDTMVISETIDSTETGDLSLEVNARTGAITLYFQFPEKKRYFSGKRQYRLITNVSAISKV</sequence>
<accession>A0A162LL66</accession>
<evidence type="ECO:0000313" key="3">
    <source>
        <dbReference type="Proteomes" id="UP000076744"/>
    </source>
</evidence>
<dbReference type="STRING" id="1081104.A0A162LL66"/>
<dbReference type="EMBL" id="AZHB01000002">
    <property type="protein sequence ID" value="OAA72224.1"/>
    <property type="molecule type" value="Genomic_DNA"/>
</dbReference>
<evidence type="ECO:0008006" key="4">
    <source>
        <dbReference type="Google" id="ProtNLM"/>
    </source>
</evidence>
<feature type="compositionally biased region" description="Basic and acidic residues" evidence="1">
    <location>
        <begin position="17"/>
        <end position="26"/>
    </location>
</feature>
<protein>
    <recommendedName>
        <fullName evidence="4">RRM domain-containing protein</fullName>
    </recommendedName>
</protein>
<dbReference type="Proteomes" id="UP000076744">
    <property type="component" value="Unassembled WGS sequence"/>
</dbReference>
<reference evidence="2 3" key="1">
    <citation type="journal article" date="2016" name="Genome Biol. Evol.">
        <title>Divergent and convergent evolution of fungal pathogenicity.</title>
        <authorList>
            <person name="Shang Y."/>
            <person name="Xiao G."/>
            <person name="Zheng P."/>
            <person name="Cen K."/>
            <person name="Zhan S."/>
            <person name="Wang C."/>
        </authorList>
    </citation>
    <scope>NUCLEOTIDE SEQUENCE [LARGE SCALE GENOMIC DNA]</scope>
    <source>
        <strain evidence="2 3">ARSEF 2679</strain>
    </source>
</reference>
<proteinExistence type="predicted"/>
<comment type="caution">
    <text evidence="2">The sequence shown here is derived from an EMBL/GenBank/DDBJ whole genome shotgun (WGS) entry which is preliminary data.</text>
</comment>